<evidence type="ECO:0000313" key="2">
    <source>
        <dbReference type="Proteomes" id="UP000199608"/>
    </source>
</evidence>
<accession>A0A1H2K4D6</accession>
<dbReference type="Proteomes" id="UP000199608">
    <property type="component" value="Unassembled WGS sequence"/>
</dbReference>
<dbReference type="SUPFAM" id="SSF53335">
    <property type="entry name" value="S-adenosyl-L-methionine-dependent methyltransferases"/>
    <property type="match status" value="1"/>
</dbReference>
<organism evidence="1 2">
    <name type="scientific">Desulfobacula phenolica</name>
    <dbReference type="NCBI Taxonomy" id="90732"/>
    <lineage>
        <taxon>Bacteria</taxon>
        <taxon>Pseudomonadati</taxon>
        <taxon>Thermodesulfobacteriota</taxon>
        <taxon>Desulfobacteria</taxon>
        <taxon>Desulfobacterales</taxon>
        <taxon>Desulfobacteraceae</taxon>
        <taxon>Desulfobacula</taxon>
    </lineage>
</organism>
<reference evidence="2" key="1">
    <citation type="submission" date="2016-10" db="EMBL/GenBank/DDBJ databases">
        <authorList>
            <person name="Varghese N."/>
            <person name="Submissions S."/>
        </authorList>
    </citation>
    <scope>NUCLEOTIDE SEQUENCE [LARGE SCALE GENOMIC DNA]</scope>
    <source>
        <strain evidence="2">DSM 3384</strain>
    </source>
</reference>
<dbReference type="GO" id="GO:0032259">
    <property type="term" value="P:methylation"/>
    <property type="evidence" value="ECO:0007669"/>
    <property type="project" value="UniProtKB-KW"/>
</dbReference>
<keyword evidence="2" id="KW-1185">Reference proteome</keyword>
<gene>
    <name evidence="1" type="ORF">SAMN04487931_12018</name>
</gene>
<proteinExistence type="predicted"/>
<dbReference type="AlphaFoldDB" id="A0A1H2K4D6"/>
<sequence length="107" mass="12311">MIGMRGKTLKEKYHLYLDDMDKVISECYRILKPERFCTIIIGTNDSQLSKALKIPRNEVSGLNEIIKKIGLSKGFSHVRSLPRQIVGMANTMRQEYIVILQKKNGEK</sequence>
<dbReference type="GO" id="GO:0008168">
    <property type="term" value="F:methyltransferase activity"/>
    <property type="evidence" value="ECO:0007669"/>
    <property type="project" value="UniProtKB-KW"/>
</dbReference>
<keyword evidence="1" id="KW-0489">Methyltransferase</keyword>
<name>A0A1H2K4D6_9BACT</name>
<evidence type="ECO:0000313" key="1">
    <source>
        <dbReference type="EMBL" id="SDU63422.1"/>
    </source>
</evidence>
<protein>
    <submittedName>
        <fullName evidence="1">DNA methylase</fullName>
    </submittedName>
</protein>
<keyword evidence="1" id="KW-0808">Transferase</keyword>
<dbReference type="InterPro" id="IPR029063">
    <property type="entry name" value="SAM-dependent_MTases_sf"/>
</dbReference>
<dbReference type="Gene3D" id="3.40.50.150">
    <property type="entry name" value="Vaccinia Virus protein VP39"/>
    <property type="match status" value="1"/>
</dbReference>
<dbReference type="EMBL" id="FNLL01000020">
    <property type="protein sequence ID" value="SDU63422.1"/>
    <property type="molecule type" value="Genomic_DNA"/>
</dbReference>